<name>A0A5J5EC21_9PEZI</name>
<protein>
    <submittedName>
        <fullName evidence="2">Uncharacterized protein</fullName>
    </submittedName>
</protein>
<accession>A0A5J5EC21</accession>
<keyword evidence="1" id="KW-0812">Transmembrane</keyword>
<evidence type="ECO:0000313" key="2">
    <source>
        <dbReference type="EMBL" id="KAA8892559.1"/>
    </source>
</evidence>
<organism evidence="2 3">
    <name type="scientific">Sphaerosporella brunnea</name>
    <dbReference type="NCBI Taxonomy" id="1250544"/>
    <lineage>
        <taxon>Eukaryota</taxon>
        <taxon>Fungi</taxon>
        <taxon>Dikarya</taxon>
        <taxon>Ascomycota</taxon>
        <taxon>Pezizomycotina</taxon>
        <taxon>Pezizomycetes</taxon>
        <taxon>Pezizales</taxon>
        <taxon>Pyronemataceae</taxon>
        <taxon>Sphaerosporella</taxon>
    </lineage>
</organism>
<reference evidence="2 3" key="1">
    <citation type="submission" date="2019-09" db="EMBL/GenBank/DDBJ databases">
        <title>Draft genome of the ectomycorrhizal ascomycete Sphaerosporella brunnea.</title>
        <authorList>
            <consortium name="DOE Joint Genome Institute"/>
            <person name="Benucci G.M."/>
            <person name="Marozzi G."/>
            <person name="Antonielli L."/>
            <person name="Sanchez S."/>
            <person name="Marco P."/>
            <person name="Wang X."/>
            <person name="Falini L.B."/>
            <person name="Barry K."/>
            <person name="Haridas S."/>
            <person name="Lipzen A."/>
            <person name="Labutti K."/>
            <person name="Grigoriev I.V."/>
            <person name="Murat C."/>
            <person name="Martin F."/>
            <person name="Albertini E."/>
            <person name="Donnini D."/>
            <person name="Bonito G."/>
        </authorList>
    </citation>
    <scope>NUCLEOTIDE SEQUENCE [LARGE SCALE GENOMIC DNA]</scope>
    <source>
        <strain evidence="2 3">Sb_GMNB300</strain>
    </source>
</reference>
<dbReference type="Proteomes" id="UP000326924">
    <property type="component" value="Unassembled WGS sequence"/>
</dbReference>
<proteinExistence type="predicted"/>
<dbReference type="InParanoid" id="A0A5J5EC21"/>
<evidence type="ECO:0000313" key="3">
    <source>
        <dbReference type="Proteomes" id="UP000326924"/>
    </source>
</evidence>
<gene>
    <name evidence="2" type="ORF">FN846DRAFT_915260</name>
</gene>
<keyword evidence="1" id="KW-1133">Transmembrane helix</keyword>
<dbReference type="AlphaFoldDB" id="A0A5J5EC21"/>
<keyword evidence="1" id="KW-0472">Membrane</keyword>
<evidence type="ECO:0000256" key="1">
    <source>
        <dbReference type="SAM" id="Phobius"/>
    </source>
</evidence>
<keyword evidence="3" id="KW-1185">Reference proteome</keyword>
<dbReference type="EMBL" id="VXIS01000754">
    <property type="protein sequence ID" value="KAA8892559.1"/>
    <property type="molecule type" value="Genomic_DNA"/>
</dbReference>
<comment type="caution">
    <text evidence="2">The sequence shown here is derived from an EMBL/GenBank/DDBJ whole genome shotgun (WGS) entry which is preliminary data.</text>
</comment>
<feature type="transmembrane region" description="Helical" evidence="1">
    <location>
        <begin position="20"/>
        <end position="37"/>
    </location>
</feature>
<sequence>MGRARDQEKLFRSLFTAGSVNPPFSIIALLAAVQYILERRYLRERPLVPKSPAQVSRHE</sequence>